<keyword evidence="2" id="KW-1185">Reference proteome</keyword>
<comment type="caution">
    <text evidence="1">The sequence shown here is derived from an EMBL/GenBank/DDBJ whole genome shotgun (WGS) entry which is preliminary data.</text>
</comment>
<reference evidence="1" key="1">
    <citation type="submission" date="2022-11" db="EMBL/GenBank/DDBJ databases">
        <title>Genome Sequence of Boeremia exigua.</title>
        <authorList>
            <person name="Buettner E."/>
        </authorList>
    </citation>
    <scope>NUCLEOTIDE SEQUENCE</scope>
    <source>
        <strain evidence="1">CU02</strain>
    </source>
</reference>
<proteinExistence type="predicted"/>
<protein>
    <submittedName>
        <fullName evidence="1">Uncharacterized protein</fullName>
    </submittedName>
</protein>
<gene>
    <name evidence="1" type="ORF">OPT61_g621</name>
</gene>
<name>A0ACC2ITB8_9PLEO</name>
<dbReference type="Proteomes" id="UP001153331">
    <property type="component" value="Unassembled WGS sequence"/>
</dbReference>
<dbReference type="EMBL" id="JAPHNI010000020">
    <property type="protein sequence ID" value="KAJ8118409.1"/>
    <property type="molecule type" value="Genomic_DNA"/>
</dbReference>
<sequence length="630" mass="71280">MSFYVYRALTPEQRRIRLIHLLPRAARSSLLSLPARTPSDTNDSSSEVRVRCTISHVSLDRPPPYLALSYTWGNVNHKVPILVGSTYLQVTSGLEVALAHLTPEYEPLILWIDALCIDQDDEVEKTEQVQQMQQIYANATSVITWLGPAADNSDAAMHWIQHYGALSHEFSIGTKPELRLRRLLQIYESEPDRLPHERIRSFLQDIVTQLTPVPNCNDSIELALSKFFTRAYWSRIWVVQEVVHAKRVQFVCGDVGVSEEPLNHSLRLLRNFGLYRQAKTALCPRLTNSGSTSSDTRNPINILKLRRSAGPFPLIYLIRVVRYFEATDFRDKIFALLSFAADAATLNLRPDYRKSWKEIYRETTISLLRNGFWDVLSLCEFREEPSELPSWVPDFTRIGVTPSLQQRAMKRGITPVSTVLQPKFSASEWAHDSKTPHEPMQVTSETLTVRATLVGEIDRVGTTWEPNGVRKWIQELLEFSNGNTIFSDSDRLKAIWRTSVADQEIRHGNQKLRLSEHELEKTHNLLSNLDLEDTDAPTLLSLGLGDHLYQMNDTAHNRKPFRTSNGRFGIGSCNAVPGDLLYILLGADVPYILRRGTNGRLLLVGEAYAHGIMDGELGASGPSIGLVTIF</sequence>
<evidence type="ECO:0000313" key="1">
    <source>
        <dbReference type="EMBL" id="KAJ8118409.1"/>
    </source>
</evidence>
<organism evidence="1 2">
    <name type="scientific">Boeremia exigua</name>
    <dbReference type="NCBI Taxonomy" id="749465"/>
    <lineage>
        <taxon>Eukaryota</taxon>
        <taxon>Fungi</taxon>
        <taxon>Dikarya</taxon>
        <taxon>Ascomycota</taxon>
        <taxon>Pezizomycotina</taxon>
        <taxon>Dothideomycetes</taxon>
        <taxon>Pleosporomycetidae</taxon>
        <taxon>Pleosporales</taxon>
        <taxon>Pleosporineae</taxon>
        <taxon>Didymellaceae</taxon>
        <taxon>Boeremia</taxon>
    </lineage>
</organism>
<evidence type="ECO:0000313" key="2">
    <source>
        <dbReference type="Proteomes" id="UP001153331"/>
    </source>
</evidence>
<accession>A0ACC2ITB8</accession>